<feature type="chain" id="PRO_5046288895" evidence="1">
    <location>
        <begin position="27"/>
        <end position="204"/>
    </location>
</feature>
<organism evidence="3 4">
    <name type="scientific">Aquincola tertiaricarbonis</name>
    <dbReference type="NCBI Taxonomy" id="391953"/>
    <lineage>
        <taxon>Bacteria</taxon>
        <taxon>Pseudomonadati</taxon>
        <taxon>Pseudomonadota</taxon>
        <taxon>Betaproteobacteria</taxon>
        <taxon>Burkholderiales</taxon>
        <taxon>Sphaerotilaceae</taxon>
        <taxon>Aquincola</taxon>
    </lineage>
</organism>
<dbReference type="EMBL" id="CP097636">
    <property type="protein sequence ID" value="URI10549.1"/>
    <property type="molecule type" value="Genomic_DNA"/>
</dbReference>
<name>A0ABY4SC17_AQUTE</name>
<keyword evidence="1" id="KW-0732">Signal</keyword>
<reference evidence="3" key="1">
    <citation type="submission" date="2022-05" db="EMBL/GenBank/DDBJ databases">
        <title>An RpoN-dependent PEP-CTERM gene is involved in floc formation of an Aquincola tertiaricarbonis strain.</title>
        <authorList>
            <person name="Qiu D."/>
            <person name="Xia M."/>
        </authorList>
    </citation>
    <scope>NUCLEOTIDE SEQUENCE</scope>
    <source>
        <strain evidence="3">RN12</strain>
    </source>
</reference>
<dbReference type="InterPro" id="IPR013424">
    <property type="entry name" value="Ice-binding_C"/>
</dbReference>
<dbReference type="NCBIfam" id="TIGR02595">
    <property type="entry name" value="PEP_CTERM"/>
    <property type="match status" value="1"/>
</dbReference>
<dbReference type="Proteomes" id="UP001056201">
    <property type="component" value="Chromosome 2"/>
</dbReference>
<evidence type="ECO:0000259" key="2">
    <source>
        <dbReference type="Pfam" id="PF07589"/>
    </source>
</evidence>
<keyword evidence="4" id="KW-1185">Reference proteome</keyword>
<dbReference type="RefSeq" id="WP_250198756.1">
    <property type="nucleotide sequence ID" value="NZ_CP097636.1"/>
</dbReference>
<evidence type="ECO:0000313" key="3">
    <source>
        <dbReference type="EMBL" id="URI10549.1"/>
    </source>
</evidence>
<proteinExistence type="predicted"/>
<feature type="signal peptide" evidence="1">
    <location>
        <begin position="1"/>
        <end position="26"/>
    </location>
</feature>
<feature type="domain" description="Ice-binding protein C-terminal" evidence="2">
    <location>
        <begin position="177"/>
        <end position="202"/>
    </location>
</feature>
<protein>
    <submittedName>
        <fullName evidence="3">DVUA0089 family protein</fullName>
    </submittedName>
</protein>
<dbReference type="Pfam" id="PF07589">
    <property type="entry name" value="PEP-CTERM"/>
    <property type="match status" value="1"/>
</dbReference>
<gene>
    <name evidence="3" type="ORF">MW290_16230</name>
</gene>
<sequence>MTTSLPFALRATVAALLAATGLAAHAGDFTLSGQLAHHNDVVRITFDVAAGGSDVSLFTDSWQNGLNFDPALAVWRQSGNDWTLIGQNDDVDLPSGAQGWYDSGLTLTQAAAGRYMVTLVATFNAPNGTQLSQGFSYDAEAPITIGQWTQPTADINYGDQKGGLWQLHLNGVQSVAAVPEPSTWLLMALGAAALLPAARRSRQA</sequence>
<dbReference type="NCBIfam" id="NF038127">
    <property type="entry name" value="FDP_fam"/>
    <property type="match status" value="1"/>
</dbReference>
<evidence type="ECO:0000313" key="4">
    <source>
        <dbReference type="Proteomes" id="UP001056201"/>
    </source>
</evidence>
<evidence type="ECO:0000256" key="1">
    <source>
        <dbReference type="SAM" id="SignalP"/>
    </source>
</evidence>
<accession>A0ABY4SC17</accession>